<dbReference type="eggNOG" id="ENOG502QPUX">
    <property type="taxonomic scope" value="Eukaryota"/>
</dbReference>
<dbReference type="Gramene" id="KGN59820">
    <property type="protein sequence ID" value="KGN59820"/>
    <property type="gene ID" value="Csa_3G848290"/>
</dbReference>
<evidence type="ECO:0000313" key="8">
    <source>
        <dbReference type="EMBL" id="KGN59820.1"/>
    </source>
</evidence>
<reference evidence="8 9" key="1">
    <citation type="journal article" date="2009" name="Nat. Genet.">
        <title>The genome of the cucumber, Cucumis sativus L.</title>
        <authorList>
            <person name="Huang S."/>
            <person name="Li R."/>
            <person name="Zhang Z."/>
            <person name="Li L."/>
            <person name="Gu X."/>
            <person name="Fan W."/>
            <person name="Lucas W.J."/>
            <person name="Wang X."/>
            <person name="Xie B."/>
            <person name="Ni P."/>
            <person name="Ren Y."/>
            <person name="Zhu H."/>
            <person name="Li J."/>
            <person name="Lin K."/>
            <person name="Jin W."/>
            <person name="Fei Z."/>
            <person name="Li G."/>
            <person name="Staub J."/>
            <person name="Kilian A."/>
            <person name="van der Vossen E.A."/>
            <person name="Wu Y."/>
            <person name="Guo J."/>
            <person name="He J."/>
            <person name="Jia Z."/>
            <person name="Ren Y."/>
            <person name="Tian G."/>
            <person name="Lu Y."/>
            <person name="Ruan J."/>
            <person name="Qian W."/>
            <person name="Wang M."/>
            <person name="Huang Q."/>
            <person name="Li B."/>
            <person name="Xuan Z."/>
            <person name="Cao J."/>
            <person name="Asan"/>
            <person name="Wu Z."/>
            <person name="Zhang J."/>
            <person name="Cai Q."/>
            <person name="Bai Y."/>
            <person name="Zhao B."/>
            <person name="Han Y."/>
            <person name="Li Y."/>
            <person name="Li X."/>
            <person name="Wang S."/>
            <person name="Shi Q."/>
            <person name="Liu S."/>
            <person name="Cho W.K."/>
            <person name="Kim J.Y."/>
            <person name="Xu Y."/>
            <person name="Heller-Uszynska K."/>
            <person name="Miao H."/>
            <person name="Cheng Z."/>
            <person name="Zhang S."/>
            <person name="Wu J."/>
            <person name="Yang Y."/>
            <person name="Kang H."/>
            <person name="Li M."/>
            <person name="Liang H."/>
            <person name="Ren X."/>
            <person name="Shi Z."/>
            <person name="Wen M."/>
            <person name="Jian M."/>
            <person name="Yang H."/>
            <person name="Zhang G."/>
            <person name="Yang Z."/>
            <person name="Chen R."/>
            <person name="Liu S."/>
            <person name="Li J."/>
            <person name="Ma L."/>
            <person name="Liu H."/>
            <person name="Zhou Y."/>
            <person name="Zhao J."/>
            <person name="Fang X."/>
            <person name="Li G."/>
            <person name="Fang L."/>
            <person name="Li Y."/>
            <person name="Liu D."/>
            <person name="Zheng H."/>
            <person name="Zhang Y."/>
            <person name="Qin N."/>
            <person name="Li Z."/>
            <person name="Yang G."/>
            <person name="Yang S."/>
            <person name="Bolund L."/>
            <person name="Kristiansen K."/>
            <person name="Zheng H."/>
            <person name="Li S."/>
            <person name="Zhang X."/>
            <person name="Yang H."/>
            <person name="Wang J."/>
            <person name="Sun R."/>
            <person name="Zhang B."/>
            <person name="Jiang S."/>
            <person name="Wang J."/>
            <person name="Du Y."/>
            <person name="Li S."/>
        </authorList>
    </citation>
    <scope>NUCLEOTIDE SEQUENCE [LARGE SCALE GENOMIC DNA]</scope>
    <source>
        <strain evidence="9">cv. 9930</strain>
    </source>
</reference>
<dbReference type="AlphaFoldDB" id="A0A0A0LCT1"/>
<name>A0A0A0LCT1_CUCSA</name>
<keyword evidence="3 6" id="KW-1133">Transmembrane helix</keyword>
<evidence type="ECO:0000256" key="3">
    <source>
        <dbReference type="ARBA" id="ARBA00022989"/>
    </source>
</evidence>
<evidence type="ECO:0000259" key="7">
    <source>
        <dbReference type="Pfam" id="PF03168"/>
    </source>
</evidence>
<dbReference type="OrthoDB" id="777167at2759"/>
<dbReference type="KEGG" id="csv:101205214"/>
<dbReference type="Proteomes" id="UP000029981">
    <property type="component" value="Chromosome 3"/>
</dbReference>
<proteinExistence type="predicted"/>
<feature type="domain" description="Late embryogenesis abundant protein LEA-2 subgroup" evidence="7">
    <location>
        <begin position="121"/>
        <end position="223"/>
    </location>
</feature>
<dbReference type="STRING" id="3659.A0A0A0LCT1"/>
<reference evidence="8 9" key="3">
    <citation type="journal article" date="2010" name="BMC Genomics">
        <title>Transcriptome sequencing and comparative analysis of cucumber flowers with different sex types.</title>
        <authorList>
            <person name="Guo S."/>
            <person name="Zheng Y."/>
            <person name="Joung J.G."/>
            <person name="Liu S."/>
            <person name="Zhang Z."/>
            <person name="Crasta O.R."/>
            <person name="Sobral B.W."/>
            <person name="Xu Y."/>
            <person name="Huang S."/>
            <person name="Fei Z."/>
        </authorList>
    </citation>
    <scope>NUCLEOTIDE SEQUENCE [LARGE SCALE GENOMIC DNA]</scope>
    <source>
        <strain evidence="9">cv. 9930</strain>
    </source>
</reference>
<dbReference type="Gene3D" id="2.60.40.1820">
    <property type="match status" value="1"/>
</dbReference>
<evidence type="ECO:0000256" key="6">
    <source>
        <dbReference type="SAM" id="Phobius"/>
    </source>
</evidence>
<organism evidence="8 9">
    <name type="scientific">Cucumis sativus</name>
    <name type="common">Cucumber</name>
    <dbReference type="NCBI Taxonomy" id="3659"/>
    <lineage>
        <taxon>Eukaryota</taxon>
        <taxon>Viridiplantae</taxon>
        <taxon>Streptophyta</taxon>
        <taxon>Embryophyta</taxon>
        <taxon>Tracheophyta</taxon>
        <taxon>Spermatophyta</taxon>
        <taxon>Magnoliopsida</taxon>
        <taxon>eudicotyledons</taxon>
        <taxon>Gunneridae</taxon>
        <taxon>Pentapetalae</taxon>
        <taxon>rosids</taxon>
        <taxon>fabids</taxon>
        <taxon>Cucurbitales</taxon>
        <taxon>Cucurbitaceae</taxon>
        <taxon>Benincaseae</taxon>
        <taxon>Cucumis</taxon>
    </lineage>
</organism>
<keyword evidence="9" id="KW-1185">Reference proteome</keyword>
<gene>
    <name evidence="8" type="ORF">Csa_3G848290</name>
</gene>
<keyword evidence="2 6" id="KW-0812">Transmembrane</keyword>
<comment type="subcellular location">
    <subcellularLocation>
        <location evidence="1">Membrane</location>
        <topology evidence="1">Single-pass membrane protein</topology>
    </subcellularLocation>
</comment>
<reference evidence="8 9" key="2">
    <citation type="journal article" date="2009" name="PLoS ONE">
        <title>An integrated genetic and cytogenetic map of the cucumber genome.</title>
        <authorList>
            <person name="Ren Y."/>
            <person name="Zhang Z."/>
            <person name="Liu J."/>
            <person name="Staub J.E."/>
            <person name="Han Y."/>
            <person name="Cheng Z."/>
            <person name="Li X."/>
            <person name="Lu J."/>
            <person name="Miao H."/>
            <person name="Kang H."/>
            <person name="Xie B."/>
            <person name="Gu X."/>
            <person name="Wang X."/>
            <person name="Du Y."/>
            <person name="Jin W."/>
            <person name="Huang S."/>
        </authorList>
    </citation>
    <scope>NUCLEOTIDE SEQUENCE [LARGE SCALE GENOMIC DNA]</scope>
    <source>
        <strain evidence="9">cv. 9930</strain>
    </source>
</reference>
<feature type="transmembrane region" description="Helical" evidence="6">
    <location>
        <begin position="64"/>
        <end position="88"/>
    </location>
</feature>
<accession>A0A0A0LCT1</accession>
<sequence length="259" mass="28056">MTDRVHPNAAAAAAASNGAPPAPPKTAPFPATKSQLYGASRPAYRPQPHHRRRHSRSCCCSVCLWLSLTIILLIFLLAIASAVVYLIYRPHRPSFSVSAVKLSQFNITSSSLLNSKFDLNVSTRNPNKKLVFTYNPVSISIFSNEIDIGDGVLPGFVHETKNTTLLKTSVISKGQQLDSSSESTLKSSMKSKKGLPLQIQLDTKVKLKMGALKTPKIGIRVTCDGISVNVPTGKSPATASTSGAKCKVDLRIKIWKWTI</sequence>
<dbReference type="InterPro" id="IPR044839">
    <property type="entry name" value="NDR1-like"/>
</dbReference>
<feature type="region of interest" description="Disordered" evidence="5">
    <location>
        <begin position="1"/>
        <end position="31"/>
    </location>
</feature>
<dbReference type="OMA" id="TFPANKA"/>
<dbReference type="SUPFAM" id="SSF117070">
    <property type="entry name" value="LEA14-like"/>
    <property type="match status" value="1"/>
</dbReference>
<evidence type="ECO:0000256" key="4">
    <source>
        <dbReference type="ARBA" id="ARBA00023136"/>
    </source>
</evidence>
<reference evidence="8 9" key="4">
    <citation type="journal article" date="2011" name="BMC Genomics">
        <title>RNA-Seq improves annotation of protein-coding genes in the cucumber genome.</title>
        <authorList>
            <person name="Li Z."/>
            <person name="Zhang Z."/>
            <person name="Yan P."/>
            <person name="Huang S."/>
            <person name="Fei Z."/>
            <person name="Lin K."/>
        </authorList>
    </citation>
    <scope>NUCLEOTIDE SEQUENCE [LARGE SCALE GENOMIC DNA]</scope>
    <source>
        <strain evidence="9">cv. 9930</strain>
    </source>
</reference>
<dbReference type="Pfam" id="PF03168">
    <property type="entry name" value="LEA_2"/>
    <property type="match status" value="1"/>
</dbReference>
<evidence type="ECO:0000256" key="1">
    <source>
        <dbReference type="ARBA" id="ARBA00004167"/>
    </source>
</evidence>
<keyword evidence="4 6" id="KW-0472">Membrane</keyword>
<dbReference type="PANTHER" id="PTHR31234">
    <property type="entry name" value="LATE EMBRYOGENESIS ABUNDANT (LEA) HYDROXYPROLINE-RICH GLYCOPROTEIN FAMILY"/>
    <property type="match status" value="1"/>
</dbReference>
<dbReference type="PANTHER" id="PTHR31234:SF2">
    <property type="entry name" value="OS05G0199100 PROTEIN"/>
    <property type="match status" value="1"/>
</dbReference>
<feature type="compositionally biased region" description="Low complexity" evidence="5">
    <location>
        <begin position="7"/>
        <end position="19"/>
    </location>
</feature>
<evidence type="ECO:0000256" key="2">
    <source>
        <dbReference type="ARBA" id="ARBA00022692"/>
    </source>
</evidence>
<dbReference type="GO" id="GO:0016020">
    <property type="term" value="C:membrane"/>
    <property type="evidence" value="ECO:0007669"/>
    <property type="project" value="UniProtKB-SubCell"/>
</dbReference>
<evidence type="ECO:0000256" key="5">
    <source>
        <dbReference type="SAM" id="MobiDB-lite"/>
    </source>
</evidence>
<dbReference type="GO" id="GO:0098542">
    <property type="term" value="P:defense response to other organism"/>
    <property type="evidence" value="ECO:0007669"/>
    <property type="project" value="InterPro"/>
</dbReference>
<evidence type="ECO:0000313" key="9">
    <source>
        <dbReference type="Proteomes" id="UP000029981"/>
    </source>
</evidence>
<dbReference type="EMBL" id="CM002924">
    <property type="protein sequence ID" value="KGN59820.1"/>
    <property type="molecule type" value="Genomic_DNA"/>
</dbReference>
<protein>
    <recommendedName>
        <fullName evidence="7">Late embryogenesis abundant protein LEA-2 subgroup domain-containing protein</fullName>
    </recommendedName>
</protein>
<dbReference type="InterPro" id="IPR004864">
    <property type="entry name" value="LEA_2"/>
</dbReference>